<dbReference type="Pfam" id="PF04892">
    <property type="entry name" value="VanZ"/>
    <property type="match status" value="1"/>
</dbReference>
<organism evidence="4 5">
    <name type="scientific">Aliikangiella marina</name>
    <dbReference type="NCBI Taxonomy" id="1712262"/>
    <lineage>
        <taxon>Bacteria</taxon>
        <taxon>Pseudomonadati</taxon>
        <taxon>Pseudomonadota</taxon>
        <taxon>Gammaproteobacteria</taxon>
        <taxon>Oceanospirillales</taxon>
        <taxon>Pleioneaceae</taxon>
        <taxon>Aliikangiella</taxon>
    </lineage>
</organism>
<accession>A0A545TCN3</accession>
<dbReference type="InterPro" id="IPR005087">
    <property type="entry name" value="CBM11"/>
</dbReference>
<dbReference type="SUPFAM" id="SSF49785">
    <property type="entry name" value="Galactose-binding domain-like"/>
    <property type="match status" value="1"/>
</dbReference>
<comment type="caution">
    <text evidence="4">The sequence shown here is derived from an EMBL/GenBank/DDBJ whole genome shotgun (WGS) entry which is preliminary data.</text>
</comment>
<dbReference type="NCBIfam" id="NF037970">
    <property type="entry name" value="vanZ_1"/>
    <property type="match status" value="1"/>
</dbReference>
<proteinExistence type="predicted"/>
<reference evidence="4 5" key="1">
    <citation type="submission" date="2019-06" db="EMBL/GenBank/DDBJ databases">
        <title>Draft genome of Aliikangiella marina GYP-15.</title>
        <authorList>
            <person name="Wang G."/>
        </authorList>
    </citation>
    <scope>NUCLEOTIDE SEQUENCE [LARGE SCALE GENOMIC DNA]</scope>
    <source>
        <strain evidence="4 5">GYP-15</strain>
    </source>
</reference>
<evidence type="ECO:0000256" key="1">
    <source>
        <dbReference type="SAM" id="Phobius"/>
    </source>
</evidence>
<dbReference type="GO" id="GO:0030245">
    <property type="term" value="P:cellulose catabolic process"/>
    <property type="evidence" value="ECO:0007669"/>
    <property type="project" value="InterPro"/>
</dbReference>
<sequence>MHKIAAKTAILPAALMMVFLFFGNVDHSDNRIIKEAWQTGHFFLFATLAYILTQLEPATKLNRFKLFGLVVITSIILGIVTELLQYFVGRSLQLEDLINDVVGAIAGFLATQIGIQKTWTKNVTMVVLFLVTSIIGLQKFLMVSYDNYQVAKNAPVLSDFETPFEQTRWLQATTINQVTDEQARNGKYSLKVTYNLETYPHSILRQFYSDWRGYQSFNFSVYNPNSENEKMFLAIQDMGHWGIAYGYDKRFNKKLELAPGWNDFNVALEDIRKGPKDRTMQLSKMVSVSFILDKPKEAKVFYIDNLYLSK</sequence>
<dbReference type="Pfam" id="PF03425">
    <property type="entry name" value="CBM_11"/>
    <property type="match status" value="1"/>
</dbReference>
<feature type="transmembrane region" description="Helical" evidence="1">
    <location>
        <begin position="36"/>
        <end position="52"/>
    </location>
</feature>
<keyword evidence="5" id="KW-1185">Reference proteome</keyword>
<feature type="domain" description="VanZ-like" evidence="3">
    <location>
        <begin position="39"/>
        <end position="111"/>
    </location>
</feature>
<dbReference type="Gene3D" id="2.60.120.430">
    <property type="entry name" value="Galactose-binding lectin"/>
    <property type="match status" value="1"/>
</dbReference>
<keyword evidence="1" id="KW-0812">Transmembrane</keyword>
<protein>
    <recommendedName>
        <fullName evidence="6">VanZ-like domain-containing protein</fullName>
    </recommendedName>
</protein>
<evidence type="ECO:0000259" key="2">
    <source>
        <dbReference type="Pfam" id="PF03425"/>
    </source>
</evidence>
<feature type="transmembrane region" description="Helical" evidence="1">
    <location>
        <begin position="127"/>
        <end position="145"/>
    </location>
</feature>
<dbReference type="InterPro" id="IPR006976">
    <property type="entry name" value="VanZ-like"/>
</dbReference>
<name>A0A545TCN3_9GAMM</name>
<feature type="transmembrane region" description="Helical" evidence="1">
    <location>
        <begin position="64"/>
        <end position="85"/>
    </location>
</feature>
<dbReference type="AlphaFoldDB" id="A0A545TCN3"/>
<dbReference type="InterPro" id="IPR008979">
    <property type="entry name" value="Galactose-bd-like_sf"/>
</dbReference>
<dbReference type="GO" id="GO:0008810">
    <property type="term" value="F:cellulase activity"/>
    <property type="evidence" value="ECO:0007669"/>
    <property type="project" value="InterPro"/>
</dbReference>
<feature type="domain" description="CBM11" evidence="2">
    <location>
        <begin position="167"/>
        <end position="306"/>
    </location>
</feature>
<dbReference type="EMBL" id="VIKR01000002">
    <property type="protein sequence ID" value="TQV74980.1"/>
    <property type="molecule type" value="Genomic_DNA"/>
</dbReference>
<evidence type="ECO:0000313" key="5">
    <source>
        <dbReference type="Proteomes" id="UP000317839"/>
    </source>
</evidence>
<keyword evidence="1" id="KW-1133">Transmembrane helix</keyword>
<gene>
    <name evidence="4" type="ORF">FLL45_08540</name>
</gene>
<evidence type="ECO:0008006" key="6">
    <source>
        <dbReference type="Google" id="ProtNLM"/>
    </source>
</evidence>
<dbReference type="Proteomes" id="UP000317839">
    <property type="component" value="Unassembled WGS sequence"/>
</dbReference>
<keyword evidence="1" id="KW-0472">Membrane</keyword>
<dbReference type="RefSeq" id="WP_142941598.1">
    <property type="nucleotide sequence ID" value="NZ_VIKR01000002.1"/>
</dbReference>
<evidence type="ECO:0000313" key="4">
    <source>
        <dbReference type="EMBL" id="TQV74980.1"/>
    </source>
</evidence>
<dbReference type="OrthoDB" id="9760450at2"/>
<feature type="transmembrane region" description="Helical" evidence="1">
    <location>
        <begin position="5"/>
        <end position="24"/>
    </location>
</feature>
<evidence type="ECO:0000259" key="3">
    <source>
        <dbReference type="Pfam" id="PF04892"/>
    </source>
</evidence>